<accession>A0AAV9W1T7</accession>
<dbReference type="InterPro" id="IPR051419">
    <property type="entry name" value="Lys/N-term_MeTrsfase_sf"/>
</dbReference>
<evidence type="ECO:0000256" key="1">
    <source>
        <dbReference type="ARBA" id="ARBA00008361"/>
    </source>
</evidence>
<evidence type="ECO:0000313" key="4">
    <source>
        <dbReference type="EMBL" id="KAK6500459.1"/>
    </source>
</evidence>
<comment type="similarity">
    <text evidence="1">Belongs to the methyltransferase superfamily.</text>
</comment>
<keyword evidence="2" id="KW-0489">Methyltransferase</keyword>
<dbReference type="PANTHER" id="PTHR12176:SF84">
    <property type="entry name" value="METHYLTRANSFERASE DOMAIN-CONTAINING PROTEIN"/>
    <property type="match status" value="1"/>
</dbReference>
<comment type="caution">
    <text evidence="4">The sequence shown here is derived from an EMBL/GenBank/DDBJ whole genome shotgun (WGS) entry which is preliminary data.</text>
</comment>
<sequence>MAAPSFGEKSYWDTRFTKNPSPFDWLVPAGATSFLSAIQSSLSTITTSSSADSPRILHIGCGTSSLSFQLKNFVKDPKQIYNIDFSSIAIEAGESKDGSMNWKTLDLLSTKQILDFRKSVIFEGAEGGFGLIIDKSTADAIACAEDVDLQLPYVIAPAAEAVEAKSQVTAGVHPLAVLSLHMAYLTAPGAKWLLLSYSTSRCSFLTSQDRDDRIVKEDILEQGFTDPRLLWKVINEEALSAREETGEANRVVARPVVKHTLYTLERTAFQVIAR</sequence>
<dbReference type="EMBL" id="JAVHJL010000007">
    <property type="protein sequence ID" value="KAK6500459.1"/>
    <property type="molecule type" value="Genomic_DNA"/>
</dbReference>
<dbReference type="GO" id="GO:0032259">
    <property type="term" value="P:methylation"/>
    <property type="evidence" value="ECO:0007669"/>
    <property type="project" value="UniProtKB-KW"/>
</dbReference>
<reference evidence="4 5" key="1">
    <citation type="submission" date="2023-08" db="EMBL/GenBank/DDBJ databases">
        <authorList>
            <person name="Palmer J.M."/>
        </authorList>
    </citation>
    <scope>NUCLEOTIDE SEQUENCE [LARGE SCALE GENOMIC DNA]</scope>
    <source>
        <strain evidence="4 5">TWF481</strain>
    </source>
</reference>
<dbReference type="Gene3D" id="3.40.50.150">
    <property type="entry name" value="Vaccinia Virus protein VP39"/>
    <property type="match status" value="1"/>
</dbReference>
<protein>
    <recommendedName>
        <fullName evidence="6">Methyltransferase domain-containing protein</fullName>
    </recommendedName>
</protein>
<evidence type="ECO:0008006" key="6">
    <source>
        <dbReference type="Google" id="ProtNLM"/>
    </source>
</evidence>
<dbReference type="GO" id="GO:0008168">
    <property type="term" value="F:methyltransferase activity"/>
    <property type="evidence" value="ECO:0007669"/>
    <property type="project" value="UniProtKB-KW"/>
</dbReference>
<organism evidence="4 5">
    <name type="scientific">Arthrobotrys musiformis</name>
    <dbReference type="NCBI Taxonomy" id="47236"/>
    <lineage>
        <taxon>Eukaryota</taxon>
        <taxon>Fungi</taxon>
        <taxon>Dikarya</taxon>
        <taxon>Ascomycota</taxon>
        <taxon>Pezizomycotina</taxon>
        <taxon>Orbiliomycetes</taxon>
        <taxon>Orbiliales</taxon>
        <taxon>Orbiliaceae</taxon>
        <taxon>Arthrobotrys</taxon>
    </lineage>
</organism>
<evidence type="ECO:0000313" key="5">
    <source>
        <dbReference type="Proteomes" id="UP001370758"/>
    </source>
</evidence>
<keyword evidence="3" id="KW-0808">Transferase</keyword>
<dbReference type="Proteomes" id="UP001370758">
    <property type="component" value="Unassembled WGS sequence"/>
</dbReference>
<name>A0AAV9W1T7_9PEZI</name>
<keyword evidence="5" id="KW-1185">Reference proteome</keyword>
<dbReference type="SUPFAM" id="SSF53335">
    <property type="entry name" value="S-adenosyl-L-methionine-dependent methyltransferases"/>
    <property type="match status" value="1"/>
</dbReference>
<gene>
    <name evidence="4" type="ORF">TWF481_010802</name>
</gene>
<proteinExistence type="inferred from homology"/>
<evidence type="ECO:0000256" key="2">
    <source>
        <dbReference type="ARBA" id="ARBA00022603"/>
    </source>
</evidence>
<dbReference type="PANTHER" id="PTHR12176">
    <property type="entry name" value="SAM-DEPENDENT METHYLTRANSFERASE SUPERFAMILY PROTEIN"/>
    <property type="match status" value="1"/>
</dbReference>
<dbReference type="InterPro" id="IPR029063">
    <property type="entry name" value="SAM-dependent_MTases_sf"/>
</dbReference>
<dbReference type="AlphaFoldDB" id="A0AAV9W1T7"/>
<evidence type="ECO:0000256" key="3">
    <source>
        <dbReference type="ARBA" id="ARBA00022679"/>
    </source>
</evidence>